<reference evidence="7" key="1">
    <citation type="submission" date="2020-02" db="EMBL/GenBank/DDBJ databases">
        <authorList>
            <person name="Meier V. D."/>
        </authorList>
    </citation>
    <scope>NUCLEOTIDE SEQUENCE</scope>
    <source>
        <strain evidence="7">AVDCRST_MAG67</strain>
    </source>
</reference>
<sequence>MRAVDGVELAVLSAPTQTEAVLLARAREGDLDAYEQLVRLHQQLAFRTALVLARNVADAEEAAQDAFVKAWRALPRFDPSRPFRPWLLTIVANEARNRRRSAGRREALALRAAASRPADAERLPSPELALLVAERDAALAAALERLDDRDRQVIACRYLLDLSEAETAAALGCRVGTVKSRLSRALERLRAQAATEALHA</sequence>
<dbReference type="PANTHER" id="PTHR43133">
    <property type="entry name" value="RNA POLYMERASE ECF-TYPE SIGMA FACTO"/>
    <property type="match status" value="1"/>
</dbReference>
<feature type="domain" description="RNA polymerase sigma-70 region 2" evidence="5">
    <location>
        <begin position="37"/>
        <end position="105"/>
    </location>
</feature>
<name>A0A6J4RK63_9ACTN</name>
<feature type="domain" description="RNA polymerase sigma factor 70 region 4 type 2" evidence="6">
    <location>
        <begin position="138"/>
        <end position="189"/>
    </location>
</feature>
<gene>
    <name evidence="7" type="ORF">AVDCRST_MAG67-183</name>
</gene>
<keyword evidence="2" id="KW-0805">Transcription regulation</keyword>
<dbReference type="PANTHER" id="PTHR43133:SF25">
    <property type="entry name" value="RNA POLYMERASE SIGMA FACTOR RFAY-RELATED"/>
    <property type="match status" value="1"/>
</dbReference>
<evidence type="ECO:0000256" key="2">
    <source>
        <dbReference type="ARBA" id="ARBA00023015"/>
    </source>
</evidence>
<protein>
    <recommendedName>
        <fullName evidence="8">RNA polymerase ECF-type sigma factor</fullName>
    </recommendedName>
</protein>
<evidence type="ECO:0000256" key="1">
    <source>
        <dbReference type="ARBA" id="ARBA00010641"/>
    </source>
</evidence>
<dbReference type="InterPro" id="IPR007627">
    <property type="entry name" value="RNA_pol_sigma70_r2"/>
</dbReference>
<dbReference type="Gene3D" id="1.10.1740.10">
    <property type="match status" value="1"/>
</dbReference>
<comment type="similarity">
    <text evidence="1">Belongs to the sigma-70 factor family. ECF subfamily.</text>
</comment>
<dbReference type="InterPro" id="IPR036388">
    <property type="entry name" value="WH-like_DNA-bd_sf"/>
</dbReference>
<dbReference type="EMBL" id="CADCVQ010000011">
    <property type="protein sequence ID" value="CAA9473245.1"/>
    <property type="molecule type" value="Genomic_DNA"/>
</dbReference>
<evidence type="ECO:0000259" key="6">
    <source>
        <dbReference type="Pfam" id="PF08281"/>
    </source>
</evidence>
<dbReference type="Pfam" id="PF04542">
    <property type="entry name" value="Sigma70_r2"/>
    <property type="match status" value="1"/>
</dbReference>
<evidence type="ECO:0000256" key="3">
    <source>
        <dbReference type="ARBA" id="ARBA00023082"/>
    </source>
</evidence>
<evidence type="ECO:0008006" key="8">
    <source>
        <dbReference type="Google" id="ProtNLM"/>
    </source>
</evidence>
<dbReference type="SUPFAM" id="SSF88946">
    <property type="entry name" value="Sigma2 domain of RNA polymerase sigma factors"/>
    <property type="match status" value="1"/>
</dbReference>
<dbReference type="Gene3D" id="1.10.10.10">
    <property type="entry name" value="Winged helix-like DNA-binding domain superfamily/Winged helix DNA-binding domain"/>
    <property type="match status" value="1"/>
</dbReference>
<accession>A0A6J4RK63</accession>
<keyword evidence="3" id="KW-0731">Sigma factor</keyword>
<dbReference type="GO" id="GO:0016987">
    <property type="term" value="F:sigma factor activity"/>
    <property type="evidence" value="ECO:0007669"/>
    <property type="project" value="UniProtKB-KW"/>
</dbReference>
<keyword evidence="4" id="KW-0804">Transcription</keyword>
<dbReference type="GO" id="GO:0006352">
    <property type="term" value="P:DNA-templated transcription initiation"/>
    <property type="evidence" value="ECO:0007669"/>
    <property type="project" value="InterPro"/>
</dbReference>
<evidence type="ECO:0000259" key="5">
    <source>
        <dbReference type="Pfam" id="PF04542"/>
    </source>
</evidence>
<organism evidence="7">
    <name type="scientific">uncultured Solirubrobacteraceae bacterium</name>
    <dbReference type="NCBI Taxonomy" id="1162706"/>
    <lineage>
        <taxon>Bacteria</taxon>
        <taxon>Bacillati</taxon>
        <taxon>Actinomycetota</taxon>
        <taxon>Thermoleophilia</taxon>
        <taxon>Solirubrobacterales</taxon>
        <taxon>Solirubrobacteraceae</taxon>
        <taxon>environmental samples</taxon>
    </lineage>
</organism>
<dbReference type="InterPro" id="IPR039425">
    <property type="entry name" value="RNA_pol_sigma-70-like"/>
</dbReference>
<dbReference type="InterPro" id="IPR013324">
    <property type="entry name" value="RNA_pol_sigma_r3/r4-like"/>
</dbReference>
<dbReference type="Pfam" id="PF08281">
    <property type="entry name" value="Sigma70_r4_2"/>
    <property type="match status" value="1"/>
</dbReference>
<dbReference type="InterPro" id="IPR014284">
    <property type="entry name" value="RNA_pol_sigma-70_dom"/>
</dbReference>
<dbReference type="SUPFAM" id="SSF88659">
    <property type="entry name" value="Sigma3 and sigma4 domains of RNA polymerase sigma factors"/>
    <property type="match status" value="1"/>
</dbReference>
<dbReference type="InterPro" id="IPR013249">
    <property type="entry name" value="RNA_pol_sigma70_r4_t2"/>
</dbReference>
<evidence type="ECO:0000313" key="7">
    <source>
        <dbReference type="EMBL" id="CAA9473245.1"/>
    </source>
</evidence>
<dbReference type="GO" id="GO:0003677">
    <property type="term" value="F:DNA binding"/>
    <property type="evidence" value="ECO:0007669"/>
    <property type="project" value="InterPro"/>
</dbReference>
<evidence type="ECO:0000256" key="4">
    <source>
        <dbReference type="ARBA" id="ARBA00023163"/>
    </source>
</evidence>
<dbReference type="InterPro" id="IPR013325">
    <property type="entry name" value="RNA_pol_sigma_r2"/>
</dbReference>
<dbReference type="AlphaFoldDB" id="A0A6J4RK63"/>
<dbReference type="NCBIfam" id="TIGR02937">
    <property type="entry name" value="sigma70-ECF"/>
    <property type="match status" value="1"/>
</dbReference>
<proteinExistence type="inferred from homology"/>
<dbReference type="CDD" id="cd06171">
    <property type="entry name" value="Sigma70_r4"/>
    <property type="match status" value="1"/>
</dbReference>